<name>A0ABV4U8T2_9BACT</name>
<dbReference type="SUPFAM" id="SSF52540">
    <property type="entry name" value="P-loop containing nucleoside triphosphate hydrolases"/>
    <property type="match status" value="1"/>
</dbReference>
<dbReference type="InterPro" id="IPR027417">
    <property type="entry name" value="P-loop_NTPase"/>
</dbReference>
<dbReference type="Gene3D" id="3.40.50.300">
    <property type="entry name" value="P-loop containing nucleotide triphosphate hydrolases"/>
    <property type="match status" value="3"/>
</dbReference>
<dbReference type="RefSeq" id="WP_425346308.1">
    <property type="nucleotide sequence ID" value="NZ_JBGUBD010000008.1"/>
</dbReference>
<dbReference type="Pfam" id="PF03308">
    <property type="entry name" value="MeaB"/>
    <property type="match status" value="1"/>
</dbReference>
<dbReference type="EMBL" id="JBGUBD010000008">
    <property type="protein sequence ID" value="MFA9479388.1"/>
    <property type="molecule type" value="Genomic_DNA"/>
</dbReference>
<protein>
    <submittedName>
        <fullName evidence="1">Uncharacterized protein</fullName>
    </submittedName>
</protein>
<dbReference type="Proteomes" id="UP001575105">
    <property type="component" value="Unassembled WGS sequence"/>
</dbReference>
<accession>A0ABV4U8T2</accession>
<organism evidence="1 2">
    <name type="scientific">Natronomicrosphaera hydrolytica</name>
    <dbReference type="NCBI Taxonomy" id="3242702"/>
    <lineage>
        <taxon>Bacteria</taxon>
        <taxon>Pseudomonadati</taxon>
        <taxon>Planctomycetota</taxon>
        <taxon>Phycisphaerae</taxon>
        <taxon>Phycisphaerales</taxon>
        <taxon>Phycisphaeraceae</taxon>
        <taxon>Natronomicrosphaera</taxon>
    </lineage>
</organism>
<comment type="caution">
    <text evidence="1">The sequence shown here is derived from an EMBL/GenBank/DDBJ whole genome shotgun (WGS) entry which is preliminary data.</text>
</comment>
<reference evidence="1 2" key="1">
    <citation type="submission" date="2024-08" db="EMBL/GenBank/DDBJ databases">
        <title>Whole-genome sequencing of halo(alkali)philic microorganisms from hypersaline lakes.</title>
        <authorList>
            <person name="Sorokin D.Y."/>
            <person name="Merkel A.Y."/>
            <person name="Messina E."/>
            <person name="Yakimov M."/>
        </authorList>
    </citation>
    <scope>NUCLEOTIDE SEQUENCE [LARGE SCALE GENOMIC DNA]</scope>
    <source>
        <strain evidence="1 2">AB-hyl4</strain>
    </source>
</reference>
<proteinExistence type="predicted"/>
<evidence type="ECO:0000313" key="1">
    <source>
        <dbReference type="EMBL" id="MFA9479388.1"/>
    </source>
</evidence>
<sequence>MSNVTVLHDEAIVELARSLVERGRAAAARRVIVGIAGVPGSGKSTLAARLRAAVEAEAAGLAVVVAMDGFHMTNAALRSAGLASRKGSPETFEAARYVALLRRCRDCEHVERVPIYDRAVHEPRLSDEPGCAVTRATRVIITEGNYVLLDREPWSELADVLDEGWLLDVPAAWARAWLLERHMRTGRSRAEAERKCEGDALNAGLVRSGSRAADRVLCWPT</sequence>
<keyword evidence="2" id="KW-1185">Reference proteome</keyword>
<evidence type="ECO:0000313" key="2">
    <source>
        <dbReference type="Proteomes" id="UP001575105"/>
    </source>
</evidence>
<dbReference type="PANTHER" id="PTHR10285">
    <property type="entry name" value="URIDINE KINASE"/>
    <property type="match status" value="1"/>
</dbReference>
<gene>
    <name evidence="1" type="ORF">ACERK3_13945</name>
</gene>